<dbReference type="EMBL" id="LNOI01000001">
    <property type="protein sequence ID" value="KUY20931.1"/>
    <property type="molecule type" value="Genomic_DNA"/>
</dbReference>
<dbReference type="GO" id="GO:0003677">
    <property type="term" value="F:DNA binding"/>
    <property type="evidence" value="ECO:0007669"/>
    <property type="project" value="UniProtKB-KW"/>
</dbReference>
<dbReference type="CDD" id="cd00397">
    <property type="entry name" value="DNA_BRE_C"/>
    <property type="match status" value="1"/>
</dbReference>
<dbReference type="AlphaFoldDB" id="A0ABD4DPR7"/>
<evidence type="ECO:0000313" key="4">
    <source>
        <dbReference type="EMBL" id="KUY20931.1"/>
    </source>
</evidence>
<accession>A0ABD4DPR7</accession>
<evidence type="ECO:0000313" key="5">
    <source>
        <dbReference type="Proteomes" id="UP000064412"/>
    </source>
</evidence>
<protein>
    <recommendedName>
        <fullName evidence="3">Tyr recombinase domain-containing protein</fullName>
    </recommendedName>
</protein>
<dbReference type="Gene3D" id="1.10.443.10">
    <property type="entry name" value="Intergrase catalytic core"/>
    <property type="match status" value="1"/>
</dbReference>
<keyword evidence="1" id="KW-0238">DNA-binding</keyword>
<dbReference type="SUPFAM" id="SSF56349">
    <property type="entry name" value="DNA breaking-rejoining enzymes"/>
    <property type="match status" value="1"/>
</dbReference>
<dbReference type="GO" id="GO:0006310">
    <property type="term" value="P:DNA recombination"/>
    <property type="evidence" value="ECO:0007669"/>
    <property type="project" value="UniProtKB-KW"/>
</dbReference>
<sequence>MSHYSELKVYPVTWEKKIKSNLKKDWEIRYTYFHKSYPAGKIIRFKGMNHASTLEEKQFITNSLIKQEIENLARGYNPITKEFEISSNVVIETTMFVNALEIALKKIQVSKPMKSLIGDTIRLVKAASLKFDINLKQISHIRKRDIKIILDEISETKTNDRVNKVRACLIILFNYFVDMDIFEFNFIKSIKKLVHTPEKRKILRKEDKEKFAKLRFTNYKLWRFCTLFYYSGSRLEEFIKIEIEHINIASQKFRIYEMKGKRYHWVWKPININAYNLWIEIMQENNGVFVFGNDLSPSDKPTERDYVTRKWKRWAKDRLGIDADLYALKHTYLNDVTSKYGIAEAKNLAGHTNEATTRIYAVDYEDLLLEKQKTIDVSLAI</sequence>
<dbReference type="InterPro" id="IPR013762">
    <property type="entry name" value="Integrase-like_cat_sf"/>
</dbReference>
<reference evidence="4 5" key="1">
    <citation type="submission" date="2015-11" db="EMBL/GenBank/DDBJ databases">
        <authorList>
            <person name="Nicholson A.C."/>
            <person name="Humrighouse B.W."/>
            <person name="Graziano J."/>
            <person name="Lasker B."/>
            <person name="Whitney A.M."/>
            <person name="Mcquiston J.R."/>
        </authorList>
    </citation>
    <scope>NUCLEOTIDE SEQUENCE [LARGE SCALE GENOMIC DNA]</scope>
    <source>
        <strain evidence="4 5">G4071</strain>
    </source>
</reference>
<dbReference type="RefSeq" id="WP_059344559.1">
    <property type="nucleotide sequence ID" value="NZ_FTQX01000014.1"/>
</dbReference>
<keyword evidence="2" id="KW-0233">DNA recombination</keyword>
<dbReference type="InterPro" id="IPR010998">
    <property type="entry name" value="Integrase_recombinase_N"/>
</dbReference>
<gene>
    <name evidence="4" type="ORF">ATB95_08515</name>
</gene>
<dbReference type="Pfam" id="PF00589">
    <property type="entry name" value="Phage_integrase"/>
    <property type="match status" value="1"/>
</dbReference>
<dbReference type="Gene3D" id="1.10.150.130">
    <property type="match status" value="1"/>
</dbReference>
<feature type="domain" description="Tyr recombinase" evidence="3">
    <location>
        <begin position="224"/>
        <end position="362"/>
    </location>
</feature>
<evidence type="ECO:0000256" key="1">
    <source>
        <dbReference type="ARBA" id="ARBA00023125"/>
    </source>
</evidence>
<organism evidence="4 5">
    <name type="scientific">Elizabethkingia miricola</name>
    <name type="common">Chryseobacterium miricola</name>
    <dbReference type="NCBI Taxonomy" id="172045"/>
    <lineage>
        <taxon>Bacteria</taxon>
        <taxon>Pseudomonadati</taxon>
        <taxon>Bacteroidota</taxon>
        <taxon>Flavobacteriia</taxon>
        <taxon>Flavobacteriales</taxon>
        <taxon>Weeksellaceae</taxon>
        <taxon>Elizabethkingia</taxon>
    </lineage>
</organism>
<comment type="caution">
    <text evidence="4">The sequence shown here is derived from an EMBL/GenBank/DDBJ whole genome shotgun (WGS) entry which is preliminary data.</text>
</comment>
<evidence type="ECO:0000256" key="2">
    <source>
        <dbReference type="ARBA" id="ARBA00023172"/>
    </source>
</evidence>
<evidence type="ECO:0000259" key="3">
    <source>
        <dbReference type="Pfam" id="PF00589"/>
    </source>
</evidence>
<name>A0ABD4DPR7_ELIMR</name>
<dbReference type="InterPro" id="IPR002104">
    <property type="entry name" value="Integrase_catalytic"/>
</dbReference>
<proteinExistence type="predicted"/>
<dbReference type="InterPro" id="IPR011010">
    <property type="entry name" value="DNA_brk_join_enz"/>
</dbReference>
<dbReference type="Proteomes" id="UP000064412">
    <property type="component" value="Unassembled WGS sequence"/>
</dbReference>